<feature type="transmembrane region" description="Helical" evidence="1">
    <location>
        <begin position="52"/>
        <end position="72"/>
    </location>
</feature>
<reference evidence="2 3" key="1">
    <citation type="submission" date="2018-10" db="EMBL/GenBank/DDBJ databases">
        <title>Genomic Encyclopedia of Type Strains, Phase IV (KMG-IV): sequencing the most valuable type-strain genomes for metagenomic binning, comparative biology and taxonomic classification.</title>
        <authorList>
            <person name="Goeker M."/>
        </authorList>
    </citation>
    <scope>NUCLEOTIDE SEQUENCE [LARGE SCALE GENOMIC DNA]</scope>
    <source>
        <strain evidence="2 3">DSM 4734</strain>
    </source>
</reference>
<sequence>MLVLTSLVRCVKAGRPWADVLVGGLMGAALVQIFAGAMMFGAGEAEMRSTGLVLTAGFSLAGAISGWVYWQIAGRPRPHNPLPQKIVQAHVFG</sequence>
<dbReference type="Proteomes" id="UP000273675">
    <property type="component" value="Unassembled WGS sequence"/>
</dbReference>
<dbReference type="RefSeq" id="WP_121212290.1">
    <property type="nucleotide sequence ID" value="NZ_RBIM01000007.1"/>
</dbReference>
<accession>A0A495D167</accession>
<proteinExistence type="predicted"/>
<dbReference type="AlphaFoldDB" id="A0A495D167"/>
<evidence type="ECO:0000313" key="2">
    <source>
        <dbReference type="EMBL" id="RKQ95305.1"/>
    </source>
</evidence>
<feature type="transmembrane region" description="Helical" evidence="1">
    <location>
        <begin position="20"/>
        <end position="40"/>
    </location>
</feature>
<comment type="caution">
    <text evidence="2">The sequence shown here is derived from an EMBL/GenBank/DDBJ whole genome shotgun (WGS) entry which is preliminary data.</text>
</comment>
<gene>
    <name evidence="2" type="ORF">C7435_2995</name>
</gene>
<dbReference type="EMBL" id="RBIM01000007">
    <property type="protein sequence ID" value="RKQ95305.1"/>
    <property type="molecule type" value="Genomic_DNA"/>
</dbReference>
<name>A0A495D167_9PROT</name>
<protein>
    <submittedName>
        <fullName evidence="2">Uncharacterized protein</fullName>
    </submittedName>
</protein>
<evidence type="ECO:0000313" key="3">
    <source>
        <dbReference type="Proteomes" id="UP000273675"/>
    </source>
</evidence>
<keyword evidence="1" id="KW-0812">Transmembrane</keyword>
<keyword evidence="1" id="KW-0472">Membrane</keyword>
<organism evidence="2 3">
    <name type="scientific">Maricaulis maris</name>
    <dbReference type="NCBI Taxonomy" id="74318"/>
    <lineage>
        <taxon>Bacteria</taxon>
        <taxon>Pseudomonadati</taxon>
        <taxon>Pseudomonadota</taxon>
        <taxon>Alphaproteobacteria</taxon>
        <taxon>Maricaulales</taxon>
        <taxon>Maricaulaceae</taxon>
        <taxon>Maricaulis</taxon>
    </lineage>
</organism>
<evidence type="ECO:0000256" key="1">
    <source>
        <dbReference type="SAM" id="Phobius"/>
    </source>
</evidence>
<keyword evidence="1" id="KW-1133">Transmembrane helix</keyword>
<dbReference type="OrthoDB" id="1358046at28211"/>